<reference evidence="2" key="1">
    <citation type="journal article" date="2017" name="Front. Microbiol.">
        <title>Genome Characterization of the First Mimiviruses of Lineage C Isolated in Brazil.</title>
        <authorList>
            <person name="Assis F.L."/>
            <person name="Franco-Luiz A.P.M."/>
            <person name="Dos Santos R.N."/>
            <person name="Campos F.S."/>
            <person name="Dornas F.P."/>
            <person name="Borato P.V.M."/>
            <person name="Franco A.C."/>
            <person name="Abrahao J.S."/>
            <person name="Colson P."/>
            <person name="Scola B."/>
        </authorList>
    </citation>
    <scope>NUCLEOTIDE SEQUENCE [LARGE SCALE GENOMIC DNA]</scope>
</reference>
<name>A0A2L2DKC9_MIMIV</name>
<dbReference type="EMBL" id="MG602507">
    <property type="protein sequence ID" value="AVG46604.1"/>
    <property type="molecule type" value="Genomic_DNA"/>
</dbReference>
<keyword evidence="1" id="KW-1133">Transmembrane helix</keyword>
<keyword evidence="1" id="KW-0472">Membrane</keyword>
<proteinExistence type="predicted"/>
<organism evidence="2">
    <name type="scientific">Acanthamoeba polyphaga mimivirus</name>
    <name type="common">APMV</name>
    <dbReference type="NCBI Taxonomy" id="212035"/>
    <lineage>
        <taxon>Viruses</taxon>
        <taxon>Varidnaviria</taxon>
        <taxon>Bamfordvirae</taxon>
        <taxon>Nucleocytoviricota</taxon>
        <taxon>Megaviricetes</taxon>
        <taxon>Imitervirales</taxon>
        <taxon>Mimiviridae</taxon>
        <taxon>Megamimivirinae</taxon>
        <taxon>Mimivirus</taxon>
        <taxon>Mimivirus bradfordmassiliense</taxon>
    </lineage>
</organism>
<feature type="transmembrane region" description="Helical" evidence="1">
    <location>
        <begin position="28"/>
        <end position="53"/>
    </location>
</feature>
<sequence length="54" mass="6384">MEHIVYIDLDPENQILVNKPKKKSFHKIFEICCAITTAIIIIVIVELLAHYFWK</sequence>
<accession>A0A2L2DKC9</accession>
<organismHost>
    <name type="scientific">Acanthamoeba polyphaga</name>
    <name type="common">Amoeba</name>
    <dbReference type="NCBI Taxonomy" id="5757"/>
</organismHost>
<protein>
    <submittedName>
        <fullName evidence="2">Uncharacterized protein</fullName>
    </submittedName>
</protein>
<evidence type="ECO:0000256" key="1">
    <source>
        <dbReference type="SAM" id="Phobius"/>
    </source>
</evidence>
<dbReference type="Proteomes" id="UP000280369">
    <property type="component" value="Segment"/>
</dbReference>
<evidence type="ECO:0000313" key="2">
    <source>
        <dbReference type="EMBL" id="AVG46604.1"/>
    </source>
</evidence>
<keyword evidence="1" id="KW-0812">Transmembrane</keyword>